<feature type="transmembrane region" description="Helical" evidence="5">
    <location>
        <begin position="29"/>
        <end position="53"/>
    </location>
</feature>
<dbReference type="InterPro" id="IPR001129">
    <property type="entry name" value="Membr-assoc_MAPEG"/>
</dbReference>
<evidence type="ECO:0000313" key="7">
    <source>
        <dbReference type="EMBL" id="CAE0757082.1"/>
    </source>
</evidence>
<dbReference type="Pfam" id="PF01124">
    <property type="entry name" value="MAPEG"/>
    <property type="match status" value="1"/>
</dbReference>
<name>A0A6S9SRK9_CHRCT</name>
<evidence type="ECO:0000256" key="1">
    <source>
        <dbReference type="ARBA" id="ARBA00004370"/>
    </source>
</evidence>
<reference evidence="6" key="1">
    <citation type="submission" date="2021-01" db="EMBL/GenBank/DDBJ databases">
        <authorList>
            <person name="Corre E."/>
            <person name="Pelletier E."/>
            <person name="Niang G."/>
            <person name="Scheremetjew M."/>
            <person name="Finn R."/>
            <person name="Kale V."/>
            <person name="Holt S."/>
            <person name="Cochrane G."/>
            <person name="Meng A."/>
            <person name="Brown T."/>
            <person name="Cohen L."/>
        </authorList>
    </citation>
    <scope>NUCLEOTIDE SEQUENCE</scope>
    <source>
        <strain evidence="6">CCMP645</strain>
    </source>
</reference>
<feature type="transmembrane region" description="Helical" evidence="5">
    <location>
        <begin position="149"/>
        <end position="177"/>
    </location>
</feature>
<feature type="transmembrane region" description="Helical" evidence="5">
    <location>
        <begin position="73"/>
        <end position="93"/>
    </location>
</feature>
<dbReference type="GO" id="GO:0016020">
    <property type="term" value="C:membrane"/>
    <property type="evidence" value="ECO:0007669"/>
    <property type="project" value="UniProtKB-SubCell"/>
</dbReference>
<dbReference type="Gene3D" id="1.20.120.550">
    <property type="entry name" value="Membrane associated eicosanoid/glutathione metabolism-like domain"/>
    <property type="match status" value="1"/>
</dbReference>
<keyword evidence="3 5" id="KW-1133">Transmembrane helix</keyword>
<dbReference type="EMBL" id="HBIZ01015639">
    <property type="protein sequence ID" value="CAE0757079.1"/>
    <property type="molecule type" value="Transcribed_RNA"/>
</dbReference>
<evidence type="ECO:0000256" key="3">
    <source>
        <dbReference type="ARBA" id="ARBA00022989"/>
    </source>
</evidence>
<evidence type="ECO:0000256" key="4">
    <source>
        <dbReference type="ARBA" id="ARBA00023136"/>
    </source>
</evidence>
<protein>
    <submittedName>
        <fullName evidence="6">Uncharacterized protein</fullName>
    </submittedName>
</protein>
<comment type="subcellular location">
    <subcellularLocation>
        <location evidence="1">Membrane</location>
    </subcellularLocation>
</comment>
<dbReference type="SUPFAM" id="SSF161084">
    <property type="entry name" value="MAPEG domain-like"/>
    <property type="match status" value="1"/>
</dbReference>
<dbReference type="InterPro" id="IPR023352">
    <property type="entry name" value="MAPEG-like_dom_sf"/>
</dbReference>
<feature type="transmembrane region" description="Helical" evidence="5">
    <location>
        <begin position="197"/>
        <end position="215"/>
    </location>
</feature>
<evidence type="ECO:0000313" key="6">
    <source>
        <dbReference type="EMBL" id="CAE0757079.1"/>
    </source>
</evidence>
<evidence type="ECO:0000256" key="2">
    <source>
        <dbReference type="ARBA" id="ARBA00022692"/>
    </source>
</evidence>
<proteinExistence type="predicted"/>
<accession>A0A6S9SRK9</accession>
<evidence type="ECO:0000256" key="5">
    <source>
        <dbReference type="SAM" id="Phobius"/>
    </source>
</evidence>
<dbReference type="EMBL" id="HBIZ01015642">
    <property type="protein sequence ID" value="CAE0757082.1"/>
    <property type="molecule type" value="Transcribed_RNA"/>
</dbReference>
<organism evidence="6">
    <name type="scientific">Chrysotila carterae</name>
    <name type="common">Marine alga</name>
    <name type="synonym">Syracosphaera carterae</name>
    <dbReference type="NCBI Taxonomy" id="13221"/>
    <lineage>
        <taxon>Eukaryota</taxon>
        <taxon>Haptista</taxon>
        <taxon>Haptophyta</taxon>
        <taxon>Prymnesiophyceae</taxon>
        <taxon>Isochrysidales</taxon>
        <taxon>Isochrysidaceae</taxon>
        <taxon>Chrysotila</taxon>
    </lineage>
</organism>
<keyword evidence="4 5" id="KW-0472">Membrane</keyword>
<keyword evidence="2 5" id="KW-0812">Transmembrane</keyword>
<gene>
    <name evidence="6" type="ORF">PCAR00345_LOCUS9673</name>
    <name evidence="7" type="ORF">PCAR00345_LOCUS9676</name>
</gene>
<dbReference type="AlphaFoldDB" id="A0A6S9SRK9"/>
<sequence length="223" mass="23984">MSDKKNDDAIDSMGLPVSKPNAPQGLPPAIFYTIFQAVLFSIGTAIAYCVYRFGDTKGYNLRMEPIILADYGWVYLGAFVLTKGFVFHSILLGTSRKASRVGLPNQHVYKVYQPPGSTAPLGYVLMEDEGAVGRFNRAQRAYSQYLDSLGFAVLNFLLAAAVFPFPAFVLASIYAVARAANAAGYVSAVDSRGPGLLGAYICLATFEGANVLVAVRSLTNLLD</sequence>